<dbReference type="InterPro" id="IPR011333">
    <property type="entry name" value="SKP1/BTB/POZ_sf"/>
</dbReference>
<dbReference type="SUPFAM" id="SSF54695">
    <property type="entry name" value="POZ domain"/>
    <property type="match status" value="2"/>
</dbReference>
<dbReference type="EMBL" id="JAVFHQ010000036">
    <property type="protein sequence ID" value="KAK4542970.1"/>
    <property type="molecule type" value="Genomic_DNA"/>
</dbReference>
<dbReference type="CDD" id="cd18186">
    <property type="entry name" value="BTB_POZ_ZBTB_KLHL-like"/>
    <property type="match status" value="2"/>
</dbReference>
<dbReference type="Gene3D" id="3.30.710.10">
    <property type="entry name" value="Potassium Channel Kv1.1, Chain A"/>
    <property type="match status" value="2"/>
</dbReference>
<evidence type="ECO:0000313" key="2">
    <source>
        <dbReference type="EMBL" id="KAK4542970.1"/>
    </source>
</evidence>
<organism evidence="2 3">
    <name type="scientific">Oleoguttula mirabilis</name>
    <dbReference type="NCBI Taxonomy" id="1507867"/>
    <lineage>
        <taxon>Eukaryota</taxon>
        <taxon>Fungi</taxon>
        <taxon>Dikarya</taxon>
        <taxon>Ascomycota</taxon>
        <taxon>Pezizomycotina</taxon>
        <taxon>Dothideomycetes</taxon>
        <taxon>Dothideomycetidae</taxon>
        <taxon>Mycosphaerellales</taxon>
        <taxon>Teratosphaeriaceae</taxon>
        <taxon>Oleoguttula</taxon>
    </lineage>
</organism>
<evidence type="ECO:0000313" key="3">
    <source>
        <dbReference type="Proteomes" id="UP001324427"/>
    </source>
</evidence>
<dbReference type="SMART" id="SM00225">
    <property type="entry name" value="BTB"/>
    <property type="match status" value="2"/>
</dbReference>
<name>A0AAV9JDV1_9PEZI</name>
<feature type="domain" description="BTB" evidence="1">
    <location>
        <begin position="33"/>
        <end position="105"/>
    </location>
</feature>
<dbReference type="PANTHER" id="PTHR47843:SF2">
    <property type="entry name" value="BTB DOMAIN-CONTAINING PROTEIN"/>
    <property type="match status" value="1"/>
</dbReference>
<evidence type="ECO:0000259" key="1">
    <source>
        <dbReference type="PROSITE" id="PS50097"/>
    </source>
</evidence>
<protein>
    <recommendedName>
        <fullName evidence="1">BTB domain-containing protein</fullName>
    </recommendedName>
</protein>
<dbReference type="PROSITE" id="PS50097">
    <property type="entry name" value="BTB"/>
    <property type="match status" value="1"/>
</dbReference>
<gene>
    <name evidence="2" type="ORF">LTR36_005968</name>
</gene>
<dbReference type="PANTHER" id="PTHR47843">
    <property type="entry name" value="BTB DOMAIN-CONTAINING PROTEIN-RELATED"/>
    <property type="match status" value="1"/>
</dbReference>
<dbReference type="Proteomes" id="UP001324427">
    <property type="component" value="Unassembled WGS sequence"/>
</dbReference>
<reference evidence="2 3" key="1">
    <citation type="submission" date="2021-11" db="EMBL/GenBank/DDBJ databases">
        <title>Black yeast isolated from Biological Soil Crust.</title>
        <authorList>
            <person name="Kurbessoian T."/>
        </authorList>
    </citation>
    <scope>NUCLEOTIDE SEQUENCE [LARGE SCALE GENOMIC DNA]</scope>
    <source>
        <strain evidence="2 3">CCFEE 5522</strain>
    </source>
</reference>
<dbReference type="InterPro" id="IPR000210">
    <property type="entry name" value="BTB/POZ_dom"/>
</dbReference>
<comment type="caution">
    <text evidence="2">The sequence shown here is derived from an EMBL/GenBank/DDBJ whole genome shotgun (WGS) entry which is preliminary data.</text>
</comment>
<proteinExistence type="predicted"/>
<dbReference type="AlphaFoldDB" id="A0AAV9JDV1"/>
<keyword evidence="3" id="KW-1185">Reference proteome</keyword>
<accession>A0AAV9JDV1</accession>
<sequence length="529" mass="60087">MPERTSSEHASSKPIGKDLAKPFQQFHNNLSGERVTVIVGQDQEQVEFNFPKALLCSRSAWFDTAFREGRFVEGKAGRITLPDDSPSAFMAFEYYVYFEDLAYVDLMSLPDDHDEWREHFEHCIEVWVLGDKYHMPGLQNTIMLRACEVLKRKMDTVFSLDALTLCFQHSTRGSPLRKIAADYIVHKIECEGMRIDDWELCFGFDGFFAEIYESKSCFHDLPSHDFPRYKKAVSYGDLFRMHGDKVTVTVGQDEAKKTFTVSKELLCSQSKWFAKALDGRFKEGITGTVELPHDSSQVFAAFYYHLHHRVLAFTPLDTMSKPLELQLLECLNIWIFGDKYELPGLQNCASLRACEMMAEDTALSMPTMQACFERTARGSPIRCLLAEYIVKKVETDGDYIGEYDDIAGIHGSLSELYEAQRFYHSEVGKRDFPRYGKPLKYSSLFYTPSDGGAEDFGAQTGDNMEGYEDGDTAATYSSCWDTDPSCEDCGDSPGEKYCKRCESSGCYTKPTCRVCGLDDQKTLCYGCIL</sequence>